<organism evidence="2">
    <name type="scientific">marine metagenome</name>
    <dbReference type="NCBI Taxonomy" id="408172"/>
    <lineage>
        <taxon>unclassified sequences</taxon>
        <taxon>metagenomes</taxon>
        <taxon>ecological metagenomes</taxon>
    </lineage>
</organism>
<sequence>MQQMNPKRAVLEIRLPIKNVGSLSVMNTHLSAFAQSSNTMEIQVSQVMDLMDRGETQRYHHIILGGDFNLLPSSIAYSMLDDKGKSYYNPLGTELSPMLEKFDSIPSLESITSKHHDDWFTYSPNHISGALPDRTIDYLFYTKNLAPVSQKVRSGDTLLISDHLPIIGVFVVP</sequence>
<evidence type="ECO:0000259" key="1">
    <source>
        <dbReference type="Pfam" id="PF03372"/>
    </source>
</evidence>
<evidence type="ECO:0000313" key="2">
    <source>
        <dbReference type="EMBL" id="SVC36139.1"/>
    </source>
</evidence>
<dbReference type="Pfam" id="PF03372">
    <property type="entry name" value="Exo_endo_phos"/>
    <property type="match status" value="1"/>
</dbReference>
<dbReference type="EMBL" id="UINC01087084">
    <property type="protein sequence ID" value="SVC36139.1"/>
    <property type="molecule type" value="Genomic_DNA"/>
</dbReference>
<dbReference type="InterPro" id="IPR036691">
    <property type="entry name" value="Endo/exonu/phosph_ase_sf"/>
</dbReference>
<accession>A0A382LHH2</accession>
<dbReference type="Gene3D" id="3.60.10.10">
    <property type="entry name" value="Endonuclease/exonuclease/phosphatase"/>
    <property type="match status" value="1"/>
</dbReference>
<reference evidence="2" key="1">
    <citation type="submission" date="2018-05" db="EMBL/GenBank/DDBJ databases">
        <authorList>
            <person name="Lanie J.A."/>
            <person name="Ng W.-L."/>
            <person name="Kazmierczak K.M."/>
            <person name="Andrzejewski T.M."/>
            <person name="Davidsen T.M."/>
            <person name="Wayne K.J."/>
            <person name="Tettelin H."/>
            <person name="Glass J.I."/>
            <person name="Rusch D."/>
            <person name="Podicherti R."/>
            <person name="Tsui H.-C.T."/>
            <person name="Winkler M.E."/>
        </authorList>
    </citation>
    <scope>NUCLEOTIDE SEQUENCE</scope>
</reference>
<protein>
    <recommendedName>
        <fullName evidence="1">Endonuclease/exonuclease/phosphatase domain-containing protein</fullName>
    </recommendedName>
</protein>
<feature type="domain" description="Endonuclease/exonuclease/phosphatase" evidence="1">
    <location>
        <begin position="57"/>
        <end position="163"/>
    </location>
</feature>
<proteinExistence type="predicted"/>
<name>A0A382LHH2_9ZZZZ</name>
<dbReference type="InterPro" id="IPR005135">
    <property type="entry name" value="Endo/exonuclease/phosphatase"/>
</dbReference>
<dbReference type="GO" id="GO:0003824">
    <property type="term" value="F:catalytic activity"/>
    <property type="evidence" value="ECO:0007669"/>
    <property type="project" value="InterPro"/>
</dbReference>
<gene>
    <name evidence="2" type="ORF">METZ01_LOCUS288993</name>
</gene>
<dbReference type="AlphaFoldDB" id="A0A382LHH2"/>
<dbReference type="SUPFAM" id="SSF56219">
    <property type="entry name" value="DNase I-like"/>
    <property type="match status" value="1"/>
</dbReference>